<evidence type="ECO:0000256" key="4">
    <source>
        <dbReference type="ARBA" id="ARBA00022980"/>
    </source>
</evidence>
<dbReference type="SMART" id="SM01390">
    <property type="entry name" value="Ribosomal_S4"/>
    <property type="match status" value="1"/>
</dbReference>
<evidence type="ECO:0000259" key="10">
    <source>
        <dbReference type="SMART" id="SM01390"/>
    </source>
</evidence>
<comment type="function">
    <text evidence="7">With S5 and S12 plays an important role in translational accuracy.</text>
</comment>
<dbReference type="PROSITE" id="PS50889">
    <property type="entry name" value="S4"/>
    <property type="match status" value="1"/>
</dbReference>
<dbReference type="Pfam" id="PF00163">
    <property type="entry name" value="Ribosomal_S4"/>
    <property type="match status" value="1"/>
</dbReference>
<dbReference type="Pfam" id="PF01479">
    <property type="entry name" value="S4"/>
    <property type="match status" value="1"/>
</dbReference>
<protein>
    <recommendedName>
        <fullName evidence="6 7">Small ribosomal subunit protein uS4</fullName>
    </recommendedName>
</protein>
<keyword evidence="4 7" id="KW-0689">Ribosomal protein</keyword>
<dbReference type="InterPro" id="IPR001912">
    <property type="entry name" value="Ribosomal_uS4_N"/>
</dbReference>
<dbReference type="InterPro" id="IPR018079">
    <property type="entry name" value="Ribosomal_uS4_CS"/>
</dbReference>
<dbReference type="NCBIfam" id="NF003717">
    <property type="entry name" value="PRK05327.1"/>
    <property type="match status" value="1"/>
</dbReference>
<proteinExistence type="inferred from homology"/>
<dbReference type="InterPro" id="IPR022801">
    <property type="entry name" value="Ribosomal_uS4"/>
</dbReference>
<evidence type="ECO:0000256" key="1">
    <source>
        <dbReference type="ARBA" id="ARBA00007465"/>
    </source>
</evidence>
<evidence type="ECO:0000256" key="5">
    <source>
        <dbReference type="ARBA" id="ARBA00023274"/>
    </source>
</evidence>
<comment type="caution">
    <text evidence="11">The sequence shown here is derived from an EMBL/GenBank/DDBJ whole genome shotgun (WGS) entry which is preliminary data.</text>
</comment>
<evidence type="ECO:0000313" key="11">
    <source>
        <dbReference type="EMBL" id="MBB5030565.1"/>
    </source>
</evidence>
<dbReference type="EMBL" id="JACHIG010000001">
    <property type="protein sequence ID" value="MBB5030565.1"/>
    <property type="molecule type" value="Genomic_DNA"/>
</dbReference>
<organism evidence="11 12">
    <name type="scientific">Prosthecobacter vanneervenii</name>
    <dbReference type="NCBI Taxonomy" id="48466"/>
    <lineage>
        <taxon>Bacteria</taxon>
        <taxon>Pseudomonadati</taxon>
        <taxon>Verrucomicrobiota</taxon>
        <taxon>Verrucomicrobiia</taxon>
        <taxon>Verrucomicrobiales</taxon>
        <taxon>Verrucomicrobiaceae</taxon>
        <taxon>Prosthecobacter</taxon>
    </lineage>
</organism>
<evidence type="ECO:0000256" key="7">
    <source>
        <dbReference type="HAMAP-Rule" id="MF_01306"/>
    </source>
</evidence>
<reference evidence="11 12" key="1">
    <citation type="submission" date="2020-08" db="EMBL/GenBank/DDBJ databases">
        <title>Genomic Encyclopedia of Type Strains, Phase IV (KMG-IV): sequencing the most valuable type-strain genomes for metagenomic binning, comparative biology and taxonomic classification.</title>
        <authorList>
            <person name="Goeker M."/>
        </authorList>
    </citation>
    <scope>NUCLEOTIDE SEQUENCE [LARGE SCALE GENOMIC DNA]</scope>
    <source>
        <strain evidence="11 12">DSM 12252</strain>
    </source>
</reference>
<accession>A0A7W7Y6S3</accession>
<dbReference type="PANTHER" id="PTHR11831:SF4">
    <property type="entry name" value="SMALL RIBOSOMAL SUBUNIT PROTEIN US4M"/>
    <property type="match status" value="1"/>
</dbReference>
<dbReference type="AlphaFoldDB" id="A0A7W7Y6S3"/>
<keyword evidence="5 7" id="KW-0687">Ribonucleoprotein</keyword>
<evidence type="ECO:0000256" key="8">
    <source>
        <dbReference type="RuleBase" id="RU003699"/>
    </source>
</evidence>
<dbReference type="GO" id="GO:0006412">
    <property type="term" value="P:translation"/>
    <property type="evidence" value="ECO:0007669"/>
    <property type="project" value="UniProtKB-UniRule"/>
</dbReference>
<comment type="function">
    <text evidence="7">One of the primary rRNA binding proteins, it binds directly to 16S rRNA where it nucleates assembly of the body of the 30S subunit.</text>
</comment>
<gene>
    <name evidence="7" type="primary">rpsD</name>
    <name evidence="11" type="ORF">HNQ65_000119</name>
</gene>
<dbReference type="InterPro" id="IPR005709">
    <property type="entry name" value="Ribosomal_uS4_bac-type"/>
</dbReference>
<dbReference type="RefSeq" id="WP_184337341.1">
    <property type="nucleotide sequence ID" value="NZ_JACHIG010000001.1"/>
</dbReference>
<evidence type="ECO:0000256" key="2">
    <source>
        <dbReference type="ARBA" id="ARBA00022730"/>
    </source>
</evidence>
<dbReference type="PROSITE" id="PS00632">
    <property type="entry name" value="RIBOSOMAL_S4"/>
    <property type="match status" value="1"/>
</dbReference>
<dbReference type="GO" id="GO:0019843">
    <property type="term" value="F:rRNA binding"/>
    <property type="evidence" value="ECO:0007669"/>
    <property type="project" value="UniProtKB-UniRule"/>
</dbReference>
<name>A0A7W7Y6S3_9BACT</name>
<dbReference type="SMART" id="SM00363">
    <property type="entry name" value="S4"/>
    <property type="match status" value="1"/>
</dbReference>
<keyword evidence="3 7" id="KW-0694">RNA-binding</keyword>
<comment type="subunit">
    <text evidence="7">Part of the 30S ribosomal subunit. Contacts protein S5. The interaction surface between S4 and S5 is involved in control of translational fidelity.</text>
</comment>
<dbReference type="GO" id="GO:0015935">
    <property type="term" value="C:small ribosomal subunit"/>
    <property type="evidence" value="ECO:0007669"/>
    <property type="project" value="InterPro"/>
</dbReference>
<dbReference type="Gene3D" id="1.10.1050.10">
    <property type="entry name" value="Ribosomal Protein S4 Delta 41, Chain A, domain 1"/>
    <property type="match status" value="1"/>
</dbReference>
<dbReference type="Gene3D" id="3.10.290.10">
    <property type="entry name" value="RNA-binding S4 domain"/>
    <property type="match status" value="1"/>
</dbReference>
<evidence type="ECO:0000313" key="12">
    <source>
        <dbReference type="Proteomes" id="UP000590740"/>
    </source>
</evidence>
<evidence type="ECO:0000259" key="9">
    <source>
        <dbReference type="SMART" id="SM00363"/>
    </source>
</evidence>
<feature type="domain" description="RNA-binding S4" evidence="9">
    <location>
        <begin position="93"/>
        <end position="158"/>
    </location>
</feature>
<feature type="domain" description="Small ribosomal subunit protein uS4 N-terminal" evidence="10">
    <location>
        <begin position="3"/>
        <end position="92"/>
    </location>
</feature>
<dbReference type="PANTHER" id="PTHR11831">
    <property type="entry name" value="30S 40S RIBOSOMAL PROTEIN"/>
    <property type="match status" value="1"/>
</dbReference>
<keyword evidence="2 7" id="KW-0699">rRNA-binding</keyword>
<dbReference type="SUPFAM" id="SSF55174">
    <property type="entry name" value="Alpha-L RNA-binding motif"/>
    <property type="match status" value="1"/>
</dbReference>
<dbReference type="NCBIfam" id="TIGR01017">
    <property type="entry name" value="rpsD_bact"/>
    <property type="match status" value="1"/>
</dbReference>
<dbReference type="HAMAP" id="MF_01306_B">
    <property type="entry name" value="Ribosomal_uS4_B"/>
    <property type="match status" value="1"/>
</dbReference>
<comment type="similarity">
    <text evidence="1 7 8">Belongs to the universal ribosomal protein uS4 family.</text>
</comment>
<dbReference type="GO" id="GO:0003735">
    <property type="term" value="F:structural constituent of ribosome"/>
    <property type="evidence" value="ECO:0007669"/>
    <property type="project" value="InterPro"/>
</dbReference>
<dbReference type="InterPro" id="IPR002942">
    <property type="entry name" value="S4_RNA-bd"/>
</dbReference>
<dbReference type="Proteomes" id="UP000590740">
    <property type="component" value="Unassembled WGS sequence"/>
</dbReference>
<keyword evidence="12" id="KW-1185">Reference proteome</keyword>
<dbReference type="InterPro" id="IPR036986">
    <property type="entry name" value="S4_RNA-bd_sf"/>
</dbReference>
<dbReference type="CDD" id="cd00165">
    <property type="entry name" value="S4"/>
    <property type="match status" value="1"/>
</dbReference>
<dbReference type="GO" id="GO:0042274">
    <property type="term" value="P:ribosomal small subunit biogenesis"/>
    <property type="evidence" value="ECO:0007669"/>
    <property type="project" value="TreeGrafter"/>
</dbReference>
<evidence type="ECO:0000256" key="3">
    <source>
        <dbReference type="ARBA" id="ARBA00022884"/>
    </source>
</evidence>
<evidence type="ECO:0000256" key="6">
    <source>
        <dbReference type="ARBA" id="ARBA00035254"/>
    </source>
</evidence>
<sequence length="204" mass="23453">MARYTGPREKINRRFGIALFGPSKSLETRNFPPGQHGARNTRRKMSEYGTALAEKQKLRFQYGLMEKQFRRFFAEAQRRKGVTGENLLQMLELRLDNVVFRMGYANTRFASRQLVSHRHITVNGKVVNIASYQCKPGDVVAARSSSQRSQQLVGRFLEMTQGTPSPDWMTVDRDKMSGVINRVPVREEINPIANEQLVVELYSR</sequence>
<dbReference type="FunFam" id="3.10.290.10:FF:000001">
    <property type="entry name" value="30S ribosomal protein S4"/>
    <property type="match status" value="1"/>
</dbReference>